<dbReference type="AlphaFoldDB" id="A0A8H3C788"/>
<evidence type="ECO:0000313" key="7">
    <source>
        <dbReference type="EMBL" id="CAE6476869.1"/>
    </source>
</evidence>
<evidence type="ECO:0000256" key="3">
    <source>
        <dbReference type="ARBA" id="ARBA00022723"/>
    </source>
</evidence>
<dbReference type="GO" id="GO:0010333">
    <property type="term" value="F:terpene synthase activity"/>
    <property type="evidence" value="ECO:0007669"/>
    <property type="project" value="InterPro"/>
</dbReference>
<dbReference type="EMBL" id="CAJMWR010003961">
    <property type="protein sequence ID" value="CAE6476869.1"/>
    <property type="molecule type" value="Genomic_DNA"/>
</dbReference>
<evidence type="ECO:0000256" key="2">
    <source>
        <dbReference type="ARBA" id="ARBA00006333"/>
    </source>
</evidence>
<dbReference type="Proteomes" id="UP000663840">
    <property type="component" value="Unassembled WGS sequence"/>
</dbReference>
<keyword evidence="4 6" id="KW-0460">Magnesium</keyword>
<dbReference type="InterPro" id="IPR008949">
    <property type="entry name" value="Isoprenoid_synthase_dom_sf"/>
</dbReference>
<dbReference type="SUPFAM" id="SSF48576">
    <property type="entry name" value="Terpenoid synthases"/>
    <property type="match status" value="1"/>
</dbReference>
<comment type="caution">
    <text evidence="7">The sequence shown here is derived from an EMBL/GenBank/DDBJ whole genome shotgun (WGS) entry which is preliminary data.</text>
</comment>
<evidence type="ECO:0000256" key="6">
    <source>
        <dbReference type="RuleBase" id="RU366034"/>
    </source>
</evidence>
<evidence type="ECO:0000256" key="1">
    <source>
        <dbReference type="ARBA" id="ARBA00001946"/>
    </source>
</evidence>
<dbReference type="PANTHER" id="PTHR35201">
    <property type="entry name" value="TERPENE SYNTHASE"/>
    <property type="match status" value="1"/>
</dbReference>
<gene>
    <name evidence="7" type="ORF">RDB_LOCUS125500</name>
</gene>
<dbReference type="GO" id="GO:0046872">
    <property type="term" value="F:metal ion binding"/>
    <property type="evidence" value="ECO:0007669"/>
    <property type="project" value="UniProtKB-KW"/>
</dbReference>
<dbReference type="EC" id="4.2.3.-" evidence="6"/>
<dbReference type="GO" id="GO:0008299">
    <property type="term" value="P:isoprenoid biosynthetic process"/>
    <property type="evidence" value="ECO:0007669"/>
    <property type="project" value="UniProtKB-ARBA"/>
</dbReference>
<reference evidence="7" key="1">
    <citation type="submission" date="2021-01" db="EMBL/GenBank/DDBJ databases">
        <authorList>
            <person name="Kaushik A."/>
        </authorList>
    </citation>
    <scope>NUCLEOTIDE SEQUENCE</scope>
    <source>
        <strain evidence="7">AG1-1A</strain>
    </source>
</reference>
<evidence type="ECO:0000256" key="5">
    <source>
        <dbReference type="ARBA" id="ARBA00023239"/>
    </source>
</evidence>
<evidence type="ECO:0000256" key="4">
    <source>
        <dbReference type="ARBA" id="ARBA00022842"/>
    </source>
</evidence>
<name>A0A8H3C788_9AGAM</name>
<dbReference type="Pfam" id="PF19086">
    <property type="entry name" value="Terpene_syn_C_2"/>
    <property type="match status" value="1"/>
</dbReference>
<sequence length="150" mass="17486">MLEYAHCLDIPDKIRQNSIIVELRAAGNDILSWTNDIYSFPVEDSRAHLHNFVFVTMHNNRVHLQDAVDYVYQRIQSRVREYSALKAQLPSFGPRLDRYTAQYVQGIEYIIQACNEWCFLTPRYLGNRAKEVKETGVVELQPPVTIDEII</sequence>
<evidence type="ECO:0000313" key="8">
    <source>
        <dbReference type="Proteomes" id="UP000663840"/>
    </source>
</evidence>
<proteinExistence type="inferred from homology"/>
<dbReference type="Gene3D" id="1.10.600.10">
    <property type="entry name" value="Farnesyl Diphosphate Synthase"/>
    <property type="match status" value="1"/>
</dbReference>
<comment type="cofactor">
    <cofactor evidence="1 6">
        <name>Mg(2+)</name>
        <dbReference type="ChEBI" id="CHEBI:18420"/>
    </cofactor>
</comment>
<keyword evidence="3 6" id="KW-0479">Metal-binding</keyword>
<organism evidence="7 8">
    <name type="scientific">Rhizoctonia solani</name>
    <dbReference type="NCBI Taxonomy" id="456999"/>
    <lineage>
        <taxon>Eukaryota</taxon>
        <taxon>Fungi</taxon>
        <taxon>Dikarya</taxon>
        <taxon>Basidiomycota</taxon>
        <taxon>Agaricomycotina</taxon>
        <taxon>Agaricomycetes</taxon>
        <taxon>Cantharellales</taxon>
        <taxon>Ceratobasidiaceae</taxon>
        <taxon>Rhizoctonia</taxon>
    </lineage>
</organism>
<accession>A0A8H3C788</accession>
<dbReference type="PANTHER" id="PTHR35201:SF4">
    <property type="entry name" value="BETA-PINACENE SYNTHASE-RELATED"/>
    <property type="match status" value="1"/>
</dbReference>
<keyword evidence="5 6" id="KW-0456">Lyase</keyword>
<comment type="similarity">
    <text evidence="2 6">Belongs to the terpene synthase family.</text>
</comment>
<protein>
    <recommendedName>
        <fullName evidence="6">Terpene synthase</fullName>
        <ecNumber evidence="6">4.2.3.-</ecNumber>
    </recommendedName>
</protein>
<dbReference type="InterPro" id="IPR034686">
    <property type="entry name" value="Terpene_cyclase-like_2"/>
</dbReference>